<dbReference type="Proteomes" id="UP001143856">
    <property type="component" value="Unassembled WGS sequence"/>
</dbReference>
<evidence type="ECO:0000313" key="1">
    <source>
        <dbReference type="EMBL" id="KAJ2988999.1"/>
    </source>
</evidence>
<sequence>MASTVLIQIGVAFLPLVAADFQLYRFYDRSTIVEAWNITDGCINALNATVKCDEAISSLAGQGVDYNYWYQDNLTTLCDPGCQASMKSWGSQVETACGDQTVYQSGVEVQAKALSLSFTYNSDVACARDSDNNWCFMESQEWQGSDYIRWDPGMCFAFDEIPDRCSDPEFDIDEISGSMASLTNVYDSSLYCSECFLKLFRLRMLDPWLTDSNFTRYLMEEFSEVQRCCMFNNTTIYYFCRYSVRWNTDNKLEYDRRANYIGGAFLPLRLVWAALYSRRPTSARATTSATIIKCLQEMPELLRATMHVNSTRPSACHSPVSLTPYGTHQADAITELQFLAWNPNIQGSCDGVALGQRVCRGAPGGTFPSPTATITAPGATGTGTYYSTATAAHPTQSGSIEDCGRYYLVAAGDDCFTVDVQFSLTFAQLRDFNKYLDDQCSNLWLDYDVCVAKVTQPKTSTDGTCSAGVTSVVHRTATAGAGRTIVGLAGGRIHPTVLAARITGGFTCTGNPAFGDCCSIYGFCGTGSDYCGAGNCYSGNCETDNGGPSINALVTRQSNTATPAPNLYAMSTDAGLPLVTADYPARQDGTLDHVRCAKLHNWLVGHAWVADGRSLDELERPSFFQHYGEEANEIAERLEPSLISFLQSVVVSGDLPPFFFWVEGIATPGDIFSAQEFFEGDEDAPNRFLTLYTTNTGLGEHGLGLIYDQTLHKATMTLGIEDVGFVTPVDAHNDLWHPLETILNDALNEKYGPWTWNTYSEIQVDGTVAAFKRLVSAIEERMPVGGRPPAHDAGSLLSPEQLDAGLVPVDCFVRDFATRAPAPRFRFIGPGLEVVPRNTDTFVANQRFTSMDARSEYGPIIPPVLLFASSERATVNLESQSQYISFNPFLREFQDVDVDHPAIAGLYSESVARFSIDNAEEGFRLLLPFRFRDRDMSGEGRGARRSDGTLVSEGSVAELFQHGFKPFGGEWWRAQRLEVLFDHWRGMIERGVWTVGDEGVQGSIQLFRDADAHSTREYLIGASW</sequence>
<accession>A0ACC1PBG3</accession>
<dbReference type="EMBL" id="JAPDGR010000580">
    <property type="protein sequence ID" value="KAJ2988999.1"/>
    <property type="molecule type" value="Genomic_DNA"/>
</dbReference>
<gene>
    <name evidence="1" type="ORF">NUW58_g3691</name>
</gene>
<keyword evidence="2" id="KW-1185">Reference proteome</keyword>
<name>A0ACC1PBG3_9PEZI</name>
<reference evidence="1" key="1">
    <citation type="submission" date="2022-10" db="EMBL/GenBank/DDBJ databases">
        <title>Genome Sequence of Xylaria curta.</title>
        <authorList>
            <person name="Buettner E."/>
        </authorList>
    </citation>
    <scope>NUCLEOTIDE SEQUENCE</scope>
    <source>
        <strain evidence="1">Babe10</strain>
    </source>
</reference>
<evidence type="ECO:0000313" key="2">
    <source>
        <dbReference type="Proteomes" id="UP001143856"/>
    </source>
</evidence>
<protein>
    <submittedName>
        <fullName evidence="1">Uncharacterized protein</fullName>
    </submittedName>
</protein>
<organism evidence="1 2">
    <name type="scientific">Xylaria curta</name>
    <dbReference type="NCBI Taxonomy" id="42375"/>
    <lineage>
        <taxon>Eukaryota</taxon>
        <taxon>Fungi</taxon>
        <taxon>Dikarya</taxon>
        <taxon>Ascomycota</taxon>
        <taxon>Pezizomycotina</taxon>
        <taxon>Sordariomycetes</taxon>
        <taxon>Xylariomycetidae</taxon>
        <taxon>Xylariales</taxon>
        <taxon>Xylariaceae</taxon>
        <taxon>Xylaria</taxon>
    </lineage>
</organism>
<proteinExistence type="predicted"/>
<comment type="caution">
    <text evidence="1">The sequence shown here is derived from an EMBL/GenBank/DDBJ whole genome shotgun (WGS) entry which is preliminary data.</text>
</comment>